<evidence type="ECO:0000313" key="2">
    <source>
        <dbReference type="Proteomes" id="UP000516057"/>
    </source>
</evidence>
<organism evidence="1 2">
    <name type="scientific">Paenacidovorax monticola</name>
    <dbReference type="NCBI Taxonomy" id="1926868"/>
    <lineage>
        <taxon>Bacteria</taxon>
        <taxon>Pseudomonadati</taxon>
        <taxon>Pseudomonadota</taxon>
        <taxon>Betaproteobacteria</taxon>
        <taxon>Burkholderiales</taxon>
        <taxon>Comamonadaceae</taxon>
        <taxon>Paenacidovorax</taxon>
    </lineage>
</organism>
<evidence type="ECO:0000313" key="1">
    <source>
        <dbReference type="EMBL" id="QNP59460.1"/>
    </source>
</evidence>
<name>A0A7H0HFZ4_9BURK</name>
<dbReference type="AlphaFoldDB" id="A0A7H0HFZ4"/>
<keyword evidence="2" id="KW-1185">Reference proteome</keyword>
<dbReference type="KEGG" id="amon:H9L24_22190"/>
<sequence>MSLYAMTYRAANGKRMTRHLLAADRQAATRQAFDLAERLAGGRCGFGIAPVKKVRTCS</sequence>
<reference evidence="1 2" key="1">
    <citation type="submission" date="2020-08" db="EMBL/GenBank/DDBJ databases">
        <title>Genome sequence of Acidovorax monticola KACC 19171T.</title>
        <authorList>
            <person name="Hyun D.-W."/>
            <person name="Bae J.-W."/>
        </authorList>
    </citation>
    <scope>NUCLEOTIDE SEQUENCE [LARGE SCALE GENOMIC DNA]</scope>
    <source>
        <strain evidence="1 2">KACC 19171</strain>
    </source>
</reference>
<dbReference type="Proteomes" id="UP000516057">
    <property type="component" value="Chromosome"/>
</dbReference>
<proteinExistence type="predicted"/>
<protein>
    <submittedName>
        <fullName evidence="1">Uncharacterized protein</fullName>
    </submittedName>
</protein>
<accession>A0A7H0HFZ4</accession>
<dbReference type="RefSeq" id="WP_187736443.1">
    <property type="nucleotide sequence ID" value="NZ_CP060790.1"/>
</dbReference>
<gene>
    <name evidence="1" type="ORF">H9L24_22190</name>
</gene>
<dbReference type="EMBL" id="CP060790">
    <property type="protein sequence ID" value="QNP59460.1"/>
    <property type="molecule type" value="Genomic_DNA"/>
</dbReference>